<dbReference type="EMBL" id="MHSQ01000035">
    <property type="protein sequence ID" value="OHA46128.1"/>
    <property type="molecule type" value="Genomic_DNA"/>
</dbReference>
<dbReference type="STRING" id="1802338.A2541_02910"/>
<proteinExistence type="predicted"/>
<organism evidence="1 2">
    <name type="scientific">Candidatus Taylorbacteria bacterium RIFOXYD2_FULL_36_9</name>
    <dbReference type="NCBI Taxonomy" id="1802338"/>
    <lineage>
        <taxon>Bacteria</taxon>
        <taxon>Candidatus Tayloriibacteriota</taxon>
    </lineage>
</organism>
<reference evidence="1 2" key="1">
    <citation type="journal article" date="2016" name="Nat. Commun.">
        <title>Thousands of microbial genomes shed light on interconnected biogeochemical processes in an aquifer system.</title>
        <authorList>
            <person name="Anantharaman K."/>
            <person name="Brown C.T."/>
            <person name="Hug L.A."/>
            <person name="Sharon I."/>
            <person name="Castelle C.J."/>
            <person name="Probst A.J."/>
            <person name="Thomas B.C."/>
            <person name="Singh A."/>
            <person name="Wilkins M.J."/>
            <person name="Karaoz U."/>
            <person name="Brodie E.L."/>
            <person name="Williams K.H."/>
            <person name="Hubbard S.S."/>
            <person name="Banfield J.F."/>
        </authorList>
    </citation>
    <scope>NUCLEOTIDE SEQUENCE [LARGE SCALE GENOMIC DNA]</scope>
</reference>
<name>A0A1G2PCR0_9BACT</name>
<dbReference type="AlphaFoldDB" id="A0A1G2PCR0"/>
<sequence>MKGKNIEERLQDYTEIRQEAQKLYATFSKVFCPALGQHVHFTSNGFNHLVYDGAKKERHKKTQILRFDMLEKAKFILESSTTYQEFEENMEYRRVNRHGKYVPMNLVVRSWGFVAIVDKFRVKVVVTQVGNSKVEFYSVIPAWFIKQYRDIKIIENSTGRGLLCDEDESETLKNTTRG</sequence>
<dbReference type="Proteomes" id="UP000176965">
    <property type="component" value="Unassembled WGS sequence"/>
</dbReference>
<protein>
    <submittedName>
        <fullName evidence="1">Uncharacterized protein</fullName>
    </submittedName>
</protein>
<evidence type="ECO:0000313" key="2">
    <source>
        <dbReference type="Proteomes" id="UP000176965"/>
    </source>
</evidence>
<evidence type="ECO:0000313" key="1">
    <source>
        <dbReference type="EMBL" id="OHA46128.1"/>
    </source>
</evidence>
<accession>A0A1G2PCR0</accession>
<gene>
    <name evidence="1" type="ORF">A2541_02910</name>
</gene>
<comment type="caution">
    <text evidence="1">The sequence shown here is derived from an EMBL/GenBank/DDBJ whole genome shotgun (WGS) entry which is preliminary data.</text>
</comment>